<gene>
    <name evidence="1" type="ORF">QAD02_018107</name>
</gene>
<reference evidence="1" key="1">
    <citation type="submission" date="2023-04" db="EMBL/GenBank/DDBJ databases">
        <title>A chromosome-level genome assembly of the parasitoid wasp Eretmocerus hayati.</title>
        <authorList>
            <person name="Zhong Y."/>
            <person name="Liu S."/>
            <person name="Liu Y."/>
        </authorList>
    </citation>
    <scope>NUCLEOTIDE SEQUENCE</scope>
    <source>
        <strain evidence="1">ZJU_SS_LIU_2023</strain>
    </source>
</reference>
<protein>
    <submittedName>
        <fullName evidence="1">Uncharacterized protein</fullName>
    </submittedName>
</protein>
<evidence type="ECO:0000313" key="1">
    <source>
        <dbReference type="EMBL" id="KAJ8682315.1"/>
    </source>
</evidence>
<accession>A0ACC2PFG6</accession>
<name>A0ACC2PFG6_9HYME</name>
<dbReference type="Proteomes" id="UP001239111">
    <property type="component" value="Chromosome 1"/>
</dbReference>
<dbReference type="EMBL" id="CM056741">
    <property type="protein sequence ID" value="KAJ8682315.1"/>
    <property type="molecule type" value="Genomic_DNA"/>
</dbReference>
<comment type="caution">
    <text evidence="1">The sequence shown here is derived from an EMBL/GenBank/DDBJ whole genome shotgun (WGS) entry which is preliminary data.</text>
</comment>
<organism evidence="1 2">
    <name type="scientific">Eretmocerus hayati</name>
    <dbReference type="NCBI Taxonomy" id="131215"/>
    <lineage>
        <taxon>Eukaryota</taxon>
        <taxon>Metazoa</taxon>
        <taxon>Ecdysozoa</taxon>
        <taxon>Arthropoda</taxon>
        <taxon>Hexapoda</taxon>
        <taxon>Insecta</taxon>
        <taxon>Pterygota</taxon>
        <taxon>Neoptera</taxon>
        <taxon>Endopterygota</taxon>
        <taxon>Hymenoptera</taxon>
        <taxon>Apocrita</taxon>
        <taxon>Proctotrupomorpha</taxon>
        <taxon>Chalcidoidea</taxon>
        <taxon>Aphelinidae</taxon>
        <taxon>Aphelininae</taxon>
        <taxon>Eretmocerus</taxon>
    </lineage>
</organism>
<sequence length="536" mass="61284">MPHFRVHTVNKLRSTFIQADTIEAIVSEAKRKLELAGNYKVLLDDGRTPVDDDFFSYATANPGIVNEIMILPILPENAARNARGGRNIVPVLVEDAATILDIDTILSKISVTVRYHLDQGTNLIRERRLEVAHAIRDYMMLDLNDTTFGTARKITGSMCSRYPTSFSVTLDNNQWNDGADLLLKSVYNGIIYKKGVERNAANPQEDDSDDEEIDRRRKQRDENRKNDEYGCAEYAPRPPNGETPESQENKRKVLLTFFTTANPEDLERVKTLMIDTYSTQRTALNKLNRDLQSVFTDWPFLKEAEFVILHASKLLGKNINSVWNRSVNEKFRPIRIFIKIHLKGEENMAKLSTLVRDCKQAMRVVRSHAPKFSIVIPLLALILKDKSDLYKLIPADSTDEMIDTAAPDVHPILIVVGDSIHQAEKFYVIIEKLHRIKCNTFLHGILVTFISYYVFGYNYPITVEKSMEFIQRYFLEVNPQTGTKKSTSKKRKVAPICGEVLKLAKKLEEFTSKFQSEDPSDDDDENRLNNDETIES</sequence>
<evidence type="ECO:0000313" key="2">
    <source>
        <dbReference type="Proteomes" id="UP001239111"/>
    </source>
</evidence>
<keyword evidence="2" id="KW-1185">Reference proteome</keyword>
<proteinExistence type="predicted"/>